<evidence type="ECO:0000313" key="3">
    <source>
        <dbReference type="Proteomes" id="UP000284548"/>
    </source>
</evidence>
<dbReference type="GO" id="GO:0004568">
    <property type="term" value="F:chitinase activity"/>
    <property type="evidence" value="ECO:0007669"/>
    <property type="project" value="InterPro"/>
</dbReference>
<name>A0A3R6EDR6_9BACT</name>
<dbReference type="GO" id="GO:0006032">
    <property type="term" value="P:chitin catabolic process"/>
    <property type="evidence" value="ECO:0007669"/>
    <property type="project" value="InterPro"/>
</dbReference>
<accession>A0A3R6EDR6</accession>
<dbReference type="InterPro" id="IPR052354">
    <property type="entry name" value="Cell_Wall_Dynamics_Protein"/>
</dbReference>
<dbReference type="Proteomes" id="UP000284548">
    <property type="component" value="Unassembled WGS sequence"/>
</dbReference>
<dbReference type="RefSeq" id="WP_118255136.1">
    <property type="nucleotide sequence ID" value="NZ_QRKB01000025.1"/>
</dbReference>
<dbReference type="Pfam" id="PF00182">
    <property type="entry name" value="Glyco_hydro_19"/>
    <property type="match status" value="1"/>
</dbReference>
<dbReference type="GO" id="GO:0016998">
    <property type="term" value="P:cell wall macromolecule catabolic process"/>
    <property type="evidence" value="ECO:0007669"/>
    <property type="project" value="InterPro"/>
</dbReference>
<proteinExistence type="predicted"/>
<dbReference type="PANTHER" id="PTHR34408">
    <property type="entry name" value="FAMILY PROTEIN, PUTATIVE-RELATED"/>
    <property type="match status" value="1"/>
</dbReference>
<dbReference type="EMBL" id="QRKB01000025">
    <property type="protein sequence ID" value="RHH81441.1"/>
    <property type="molecule type" value="Genomic_DNA"/>
</dbReference>
<dbReference type="Gene3D" id="1.10.530.10">
    <property type="match status" value="1"/>
</dbReference>
<dbReference type="InterPro" id="IPR000726">
    <property type="entry name" value="Glyco_hydro_19_cat"/>
</dbReference>
<reference evidence="2 3" key="1">
    <citation type="submission" date="2018-08" db="EMBL/GenBank/DDBJ databases">
        <title>A genome reference for cultivated species of the human gut microbiota.</title>
        <authorList>
            <person name="Zou Y."/>
            <person name="Xue W."/>
            <person name="Luo G."/>
        </authorList>
    </citation>
    <scope>NUCLEOTIDE SEQUENCE [LARGE SCALE GENOMIC DNA]</scope>
    <source>
        <strain evidence="2 3">AM16-54</strain>
    </source>
</reference>
<feature type="domain" description="Glycoside hydrolase family 19 catalytic" evidence="1">
    <location>
        <begin position="39"/>
        <end position="146"/>
    </location>
</feature>
<gene>
    <name evidence="2" type="ORF">DW192_10290</name>
</gene>
<organism evidence="2 3">
    <name type="scientific">Segatella copri</name>
    <dbReference type="NCBI Taxonomy" id="165179"/>
    <lineage>
        <taxon>Bacteria</taxon>
        <taxon>Pseudomonadati</taxon>
        <taxon>Bacteroidota</taxon>
        <taxon>Bacteroidia</taxon>
        <taxon>Bacteroidales</taxon>
        <taxon>Prevotellaceae</taxon>
        <taxon>Segatella</taxon>
    </lineage>
</organism>
<evidence type="ECO:0000313" key="2">
    <source>
        <dbReference type="EMBL" id="RHH81441.1"/>
    </source>
</evidence>
<dbReference type="InterPro" id="IPR023346">
    <property type="entry name" value="Lysozyme-like_dom_sf"/>
</dbReference>
<dbReference type="SUPFAM" id="SSF53955">
    <property type="entry name" value="Lysozyme-like"/>
    <property type="match status" value="1"/>
</dbReference>
<sequence length="182" mass="20925">MKVTREQILAIMPNAKDKVDAFLPYINGYAEVFHIDTPKRMAHFLAQIAHESGELRYTKELGNKDYFHRYDVGKLKNMLGNLKDGDGYKYRGRGLIQITGRANYQAYQNSKYCTGDIMENPQLLELPLGATKSAMWWWWKHDLNKLADSDSFVAITKTINGGTNGLKSRRKFLTRAKKVFNV</sequence>
<protein>
    <submittedName>
        <fullName evidence="2">Glycoside hydrolase family 19 protein</fullName>
    </submittedName>
</protein>
<keyword evidence="2" id="KW-0378">Hydrolase</keyword>
<comment type="caution">
    <text evidence="2">The sequence shown here is derived from an EMBL/GenBank/DDBJ whole genome shotgun (WGS) entry which is preliminary data.</text>
</comment>
<evidence type="ECO:0000259" key="1">
    <source>
        <dbReference type="Pfam" id="PF00182"/>
    </source>
</evidence>
<dbReference type="AlphaFoldDB" id="A0A3R6EDR6"/>